<accession>L9U7L5</accession>
<name>L9U7L5_9GAMM</name>
<evidence type="ECO:0000313" key="13">
    <source>
        <dbReference type="Proteomes" id="UP000011651"/>
    </source>
</evidence>
<evidence type="ECO:0000256" key="2">
    <source>
        <dbReference type="ARBA" id="ARBA00022448"/>
    </source>
</evidence>
<evidence type="ECO:0000313" key="12">
    <source>
        <dbReference type="EMBL" id="ELY20218.1"/>
    </source>
</evidence>
<proteinExistence type="inferred from homology"/>
<dbReference type="GO" id="GO:0015740">
    <property type="term" value="P:C4-dicarboxylate transport"/>
    <property type="evidence" value="ECO:0007669"/>
    <property type="project" value="TreeGrafter"/>
</dbReference>
<keyword evidence="3" id="KW-1003">Cell membrane</keyword>
<dbReference type="Pfam" id="PF04290">
    <property type="entry name" value="DctQ"/>
    <property type="match status" value="1"/>
</dbReference>
<evidence type="ECO:0000256" key="6">
    <source>
        <dbReference type="ARBA" id="ARBA00022989"/>
    </source>
</evidence>
<feature type="transmembrane region" description="Helical" evidence="9">
    <location>
        <begin position="54"/>
        <end position="73"/>
    </location>
</feature>
<dbReference type="GO" id="GO:0005886">
    <property type="term" value="C:plasma membrane"/>
    <property type="evidence" value="ECO:0007669"/>
    <property type="project" value="UniProtKB-SubCell"/>
</dbReference>
<feature type="domain" description="Tripartite ATP-independent periplasmic transporters DctQ component" evidence="11">
    <location>
        <begin position="29"/>
        <end position="151"/>
    </location>
</feature>
<dbReference type="EMBL" id="AOPO01000024">
    <property type="protein sequence ID" value="ELY20218.1"/>
    <property type="molecule type" value="Genomic_DNA"/>
</dbReference>
<reference evidence="12 13" key="1">
    <citation type="journal article" date="2013" name="Genome Announc.">
        <title>Draft Genome of the Marine Gammaproteobacterium Halomonas titanicae.</title>
        <authorList>
            <person name="Sanchez-Porro C."/>
            <person name="de la Haba R.R."/>
            <person name="Cruz-Hernandez N."/>
            <person name="Gonzalez J.M."/>
            <person name="Reyes-Guirao C."/>
            <person name="Navarro-Sampedro L."/>
            <person name="Carballo M."/>
            <person name="Ventosa A."/>
        </authorList>
    </citation>
    <scope>NUCLEOTIDE SEQUENCE [LARGE SCALE GENOMIC DNA]</scope>
    <source>
        <strain evidence="12 13">BH1</strain>
    </source>
</reference>
<dbReference type="PATRIC" id="fig|1204738.3.peg.4710"/>
<dbReference type="InterPro" id="IPR055348">
    <property type="entry name" value="DctQ"/>
</dbReference>
<dbReference type="PANTHER" id="PTHR35011">
    <property type="entry name" value="2,3-DIKETO-L-GULONATE TRAP TRANSPORTER SMALL PERMEASE PROTEIN YIAM"/>
    <property type="match status" value="1"/>
</dbReference>
<organism evidence="12 13">
    <name type="scientific">Vreelandella titanicae BH1</name>
    <dbReference type="NCBI Taxonomy" id="1204738"/>
    <lineage>
        <taxon>Bacteria</taxon>
        <taxon>Pseudomonadati</taxon>
        <taxon>Pseudomonadota</taxon>
        <taxon>Gammaproteobacteria</taxon>
        <taxon>Oceanospirillales</taxon>
        <taxon>Halomonadaceae</taxon>
        <taxon>Vreelandella</taxon>
    </lineage>
</organism>
<dbReference type="InterPro" id="IPR007387">
    <property type="entry name" value="TRAP_DctQ"/>
</dbReference>
<keyword evidence="2 9" id="KW-0813">Transport</keyword>
<dbReference type="PANTHER" id="PTHR35011:SF10">
    <property type="entry name" value="TRAP TRANSPORTER SMALL PERMEASE PROTEIN"/>
    <property type="match status" value="1"/>
</dbReference>
<comment type="subcellular location">
    <subcellularLocation>
        <location evidence="1 9">Cell inner membrane</location>
        <topology evidence="1 9">Multi-pass membrane protein</topology>
    </subcellularLocation>
</comment>
<comment type="similarity">
    <text evidence="8 9">Belongs to the TRAP transporter small permease family.</text>
</comment>
<feature type="compositionally biased region" description="Basic and acidic residues" evidence="10">
    <location>
        <begin position="166"/>
        <end position="179"/>
    </location>
</feature>
<gene>
    <name evidence="12" type="ORF">HALTITAN_3139</name>
</gene>
<evidence type="ECO:0000256" key="1">
    <source>
        <dbReference type="ARBA" id="ARBA00004429"/>
    </source>
</evidence>
<feature type="transmembrane region" description="Helical" evidence="9">
    <location>
        <begin position="133"/>
        <end position="157"/>
    </location>
</feature>
<sequence>MPRREKTMFMKVYEFISYALAAVLLLILTFLTLIDVVGRNIFNSPLAGATELTEYGLVGLTFLIYPVIALRQQHIVIDIFDSFVGRVGRIMQQLLAGIVGAVVFSLLSSRLWSQGDRLVEYGDVTPYLRLPVAPAYYFMAILAGFTAIAFIFAAFGIGKKMQDKSHPQEIVKSNKEGFRGRTMTKPASSSLNPSERPISEAQTGDDKTKT</sequence>
<feature type="region of interest" description="Disordered" evidence="10">
    <location>
        <begin position="166"/>
        <end position="210"/>
    </location>
</feature>
<keyword evidence="6 9" id="KW-1133">Transmembrane helix</keyword>
<comment type="function">
    <text evidence="9">Part of the tripartite ATP-independent periplasmic (TRAP) transport system.</text>
</comment>
<keyword evidence="4 9" id="KW-0997">Cell inner membrane</keyword>
<dbReference type="Proteomes" id="UP000011651">
    <property type="component" value="Unassembled WGS sequence"/>
</dbReference>
<evidence type="ECO:0000259" key="11">
    <source>
        <dbReference type="Pfam" id="PF04290"/>
    </source>
</evidence>
<evidence type="ECO:0000256" key="10">
    <source>
        <dbReference type="SAM" id="MobiDB-lite"/>
    </source>
</evidence>
<evidence type="ECO:0000256" key="4">
    <source>
        <dbReference type="ARBA" id="ARBA00022519"/>
    </source>
</evidence>
<keyword evidence="7 9" id="KW-0472">Membrane</keyword>
<dbReference type="GO" id="GO:0022857">
    <property type="term" value="F:transmembrane transporter activity"/>
    <property type="evidence" value="ECO:0007669"/>
    <property type="project" value="UniProtKB-UniRule"/>
</dbReference>
<evidence type="ECO:0000256" key="9">
    <source>
        <dbReference type="RuleBase" id="RU369079"/>
    </source>
</evidence>
<feature type="transmembrane region" description="Helical" evidence="9">
    <location>
        <begin position="94"/>
        <end position="113"/>
    </location>
</feature>
<evidence type="ECO:0000256" key="7">
    <source>
        <dbReference type="ARBA" id="ARBA00023136"/>
    </source>
</evidence>
<evidence type="ECO:0000256" key="5">
    <source>
        <dbReference type="ARBA" id="ARBA00022692"/>
    </source>
</evidence>
<evidence type="ECO:0000256" key="8">
    <source>
        <dbReference type="ARBA" id="ARBA00038436"/>
    </source>
</evidence>
<feature type="transmembrane region" description="Helical" evidence="9">
    <location>
        <begin position="12"/>
        <end position="34"/>
    </location>
</feature>
<comment type="subunit">
    <text evidence="9">The complex comprises the extracytoplasmic solute receptor protein and the two transmembrane proteins.</text>
</comment>
<dbReference type="AlphaFoldDB" id="L9U7L5"/>
<protein>
    <recommendedName>
        <fullName evidence="9">TRAP transporter small permease protein</fullName>
    </recommendedName>
</protein>
<evidence type="ECO:0000256" key="3">
    <source>
        <dbReference type="ARBA" id="ARBA00022475"/>
    </source>
</evidence>
<comment type="caution">
    <text evidence="12">The sequence shown here is derived from an EMBL/GenBank/DDBJ whole genome shotgun (WGS) entry which is preliminary data.</text>
</comment>
<keyword evidence="5 9" id="KW-0812">Transmembrane</keyword>